<dbReference type="InterPro" id="IPR033749">
    <property type="entry name" value="Polyprenyl_synt_CS"/>
</dbReference>
<dbReference type="STRING" id="400682.A0A1X7V067"/>
<dbReference type="SFLD" id="SFLDS00005">
    <property type="entry name" value="Isoprenoid_Synthase_Type_I"/>
    <property type="match status" value="1"/>
</dbReference>
<evidence type="ECO:0000256" key="13">
    <source>
        <dbReference type="RuleBase" id="RU004466"/>
    </source>
</evidence>
<dbReference type="GO" id="GO:0045337">
    <property type="term" value="P:farnesyl diphosphate biosynthetic process"/>
    <property type="evidence" value="ECO:0007669"/>
    <property type="project" value="TreeGrafter"/>
</dbReference>
<keyword evidence="7" id="KW-0444">Lipid biosynthesis</keyword>
<keyword evidence="8 13" id="KW-0808">Transferase</keyword>
<comment type="pathway">
    <text evidence="2">Isoprenoid biosynthesis; geranyl diphosphate biosynthesis; geranyl diphosphate from dimethylallyl diphosphate and isopentenyl diphosphate: step 1/1.</text>
</comment>
<dbReference type="InterPro" id="IPR008949">
    <property type="entry name" value="Isoprenoid_synthase_dom_sf"/>
</dbReference>
<comment type="pathway">
    <text evidence="3">Isoprenoid biosynthesis; farnesyl diphosphate biosynthesis; farnesyl diphosphate from geranyl diphosphate and isopentenyl diphosphate: step 1/1.</text>
</comment>
<proteinExistence type="inferred from homology"/>
<dbReference type="PANTHER" id="PTHR11525:SF0">
    <property type="entry name" value="FARNESYL PYROPHOSPHATE SYNTHASE"/>
    <property type="match status" value="1"/>
</dbReference>
<keyword evidence="10" id="KW-0460">Magnesium</keyword>
<dbReference type="AlphaFoldDB" id="A0A1X7V067"/>
<dbReference type="EC" id="2.5.1.1" evidence="6"/>
<evidence type="ECO:0000256" key="1">
    <source>
        <dbReference type="ARBA" id="ARBA00001946"/>
    </source>
</evidence>
<comment type="similarity">
    <text evidence="4 13">Belongs to the FPP/GGPP synthase family.</text>
</comment>
<dbReference type="GO" id="GO:0046872">
    <property type="term" value="F:metal ion binding"/>
    <property type="evidence" value="ECO:0007669"/>
    <property type="project" value="UniProtKB-KW"/>
</dbReference>
<dbReference type="GO" id="GO:0004337">
    <property type="term" value="F:(2E,6E)-farnesyl diphosphate synthase activity"/>
    <property type="evidence" value="ECO:0007669"/>
    <property type="project" value="UniProtKB-EC"/>
</dbReference>
<evidence type="ECO:0000256" key="8">
    <source>
        <dbReference type="ARBA" id="ARBA00022679"/>
    </source>
</evidence>
<dbReference type="EC" id="2.5.1.10" evidence="5"/>
<dbReference type="FunFam" id="1.10.600.10:FF:000006">
    <property type="entry name" value="Farnesyl pyrophosphate synthase"/>
    <property type="match status" value="1"/>
</dbReference>
<evidence type="ECO:0000256" key="2">
    <source>
        <dbReference type="ARBA" id="ARBA00004932"/>
    </source>
</evidence>
<dbReference type="InterPro" id="IPR000092">
    <property type="entry name" value="Polyprenyl_synt"/>
</dbReference>
<dbReference type="CDD" id="cd00685">
    <property type="entry name" value="Trans_IPPS_HT"/>
    <property type="match status" value="1"/>
</dbReference>
<evidence type="ECO:0000256" key="3">
    <source>
        <dbReference type="ARBA" id="ARBA00005035"/>
    </source>
</evidence>
<name>A0A1X7V067_AMPQE</name>
<evidence type="ECO:0000256" key="11">
    <source>
        <dbReference type="ARBA" id="ARBA00023098"/>
    </source>
</evidence>
<dbReference type="PROSITE" id="PS00723">
    <property type="entry name" value="POLYPRENYL_SYNTHASE_1"/>
    <property type="match status" value="1"/>
</dbReference>
<dbReference type="OrthoDB" id="10257492at2759"/>
<dbReference type="eggNOG" id="KOG0711">
    <property type="taxonomic scope" value="Eukaryota"/>
</dbReference>
<evidence type="ECO:0000256" key="4">
    <source>
        <dbReference type="ARBA" id="ARBA00006706"/>
    </source>
</evidence>
<protein>
    <recommendedName>
        <fullName evidence="12">Farnesyl pyrophosphate synthase</fullName>
        <ecNumber evidence="6">2.5.1.1</ecNumber>
        <ecNumber evidence="5">2.5.1.10</ecNumber>
    </recommendedName>
</protein>
<evidence type="ECO:0000313" key="14">
    <source>
        <dbReference type="EnsemblMetazoa" id="Aqu2.1.33418_001"/>
    </source>
</evidence>
<sequence>MASTQASGHFAEKYRQNFLDLFPLLVEELTKEGQDSHQILDALKHLKEVLQYNVPHGKLNRGLMVIGSLCHLLGLELMTPELENKAIALGWCIEWLQAFFLVADDIMDQSLTRRGQPCWYKKTGIGLVAINDSFLIEGTLYLILKNHFKSEPYYINIMELFHEITYQTEMGQCLDLITSPAGDSVDLNSFTIERYNAIVKYKTAFYSFYLPVALAMHMAGISDERSHTHAKNILLVMGEFFQIQDDYLDCYGDPKVTGKVGTDIEESKCSWLIVQALKRANADQRKTLEECYGKNDPSCVKIVKEVYTDLKLEEVYREYEEESYKKLMDTIKEELVGTKLPSGMFHEFAERIYKRKK</sequence>
<evidence type="ECO:0000256" key="7">
    <source>
        <dbReference type="ARBA" id="ARBA00022516"/>
    </source>
</evidence>
<evidence type="ECO:0000256" key="5">
    <source>
        <dbReference type="ARBA" id="ARBA00012439"/>
    </source>
</evidence>
<keyword evidence="9" id="KW-0479">Metal-binding</keyword>
<dbReference type="GO" id="GO:0004161">
    <property type="term" value="F:dimethylallyltranstransferase activity"/>
    <property type="evidence" value="ECO:0007669"/>
    <property type="project" value="UniProtKB-EC"/>
</dbReference>
<reference evidence="14" key="1">
    <citation type="submission" date="2017-05" db="UniProtKB">
        <authorList>
            <consortium name="EnsemblMetazoa"/>
        </authorList>
    </citation>
    <scope>IDENTIFICATION</scope>
</reference>
<dbReference type="PROSITE" id="PS00444">
    <property type="entry name" value="POLYPRENYL_SYNTHASE_2"/>
    <property type="match status" value="1"/>
</dbReference>
<evidence type="ECO:0000256" key="10">
    <source>
        <dbReference type="ARBA" id="ARBA00022842"/>
    </source>
</evidence>
<dbReference type="FunCoup" id="A0A1X7V067">
    <property type="interactions" value="754"/>
</dbReference>
<dbReference type="EnsemblMetazoa" id="Aqu2.1.33418_001">
    <property type="protein sequence ID" value="Aqu2.1.33418_001"/>
    <property type="gene ID" value="Aqu2.1.33418"/>
</dbReference>
<keyword evidence="11" id="KW-0443">Lipid metabolism</keyword>
<dbReference type="Gene3D" id="1.10.600.10">
    <property type="entry name" value="Farnesyl Diphosphate Synthase"/>
    <property type="match status" value="1"/>
</dbReference>
<comment type="cofactor">
    <cofactor evidence="1">
        <name>Mg(2+)</name>
        <dbReference type="ChEBI" id="CHEBI:18420"/>
    </cofactor>
</comment>
<evidence type="ECO:0000256" key="9">
    <source>
        <dbReference type="ARBA" id="ARBA00022723"/>
    </source>
</evidence>
<organism evidence="14">
    <name type="scientific">Amphimedon queenslandica</name>
    <name type="common">Sponge</name>
    <dbReference type="NCBI Taxonomy" id="400682"/>
    <lineage>
        <taxon>Eukaryota</taxon>
        <taxon>Metazoa</taxon>
        <taxon>Porifera</taxon>
        <taxon>Demospongiae</taxon>
        <taxon>Heteroscleromorpha</taxon>
        <taxon>Haplosclerida</taxon>
        <taxon>Niphatidae</taxon>
        <taxon>Amphimedon</taxon>
    </lineage>
</organism>
<dbReference type="Pfam" id="PF00348">
    <property type="entry name" value="polyprenyl_synt"/>
    <property type="match status" value="1"/>
</dbReference>
<dbReference type="SFLD" id="SFLDG01017">
    <property type="entry name" value="Polyprenyl_Transferase_Like"/>
    <property type="match status" value="1"/>
</dbReference>
<evidence type="ECO:0000256" key="12">
    <source>
        <dbReference type="ARBA" id="ARBA00034546"/>
    </source>
</evidence>
<dbReference type="InParanoid" id="A0A1X7V067"/>
<accession>A0A1X7V067</accession>
<dbReference type="SUPFAM" id="SSF48576">
    <property type="entry name" value="Terpenoid synthases"/>
    <property type="match status" value="1"/>
</dbReference>
<dbReference type="InterPro" id="IPR039702">
    <property type="entry name" value="FPS1-like"/>
</dbReference>
<evidence type="ECO:0000256" key="6">
    <source>
        <dbReference type="ARBA" id="ARBA00012833"/>
    </source>
</evidence>
<dbReference type="PANTHER" id="PTHR11525">
    <property type="entry name" value="FARNESYL-PYROPHOSPHATE SYNTHETASE"/>
    <property type="match status" value="1"/>
</dbReference>
<dbReference type="GO" id="GO:0005737">
    <property type="term" value="C:cytoplasm"/>
    <property type="evidence" value="ECO:0007669"/>
    <property type="project" value="TreeGrafter"/>
</dbReference>